<gene>
    <name evidence="3" type="ORF">ACX27_11450</name>
</gene>
<dbReference type="AlphaFoldDB" id="A0A0M4T1X6"/>
<evidence type="ECO:0000313" key="4">
    <source>
        <dbReference type="Proteomes" id="UP000062645"/>
    </source>
</evidence>
<dbReference type="EMBL" id="CP012036">
    <property type="protein sequence ID" value="ALF53320.1"/>
    <property type="molecule type" value="Genomic_DNA"/>
</dbReference>
<reference evidence="4" key="1">
    <citation type="submission" date="2015-07" db="EMBL/GenBank/DDBJ databases">
        <title>Genome Of Nitrogen-Fixing Cyanobacterium Nostoc piscinale CENA21 From Solimoes/Amazon River Floodplain Sediments And Comparative Genomics To Uncover Biosynthetic Natural Products Potential.</title>
        <authorList>
            <person name="Leao T.F."/>
            <person name="Leao P.N."/>
            <person name="Guimaraes P.I."/>
            <person name="de Melo A.G.C."/>
            <person name="Ramos R.T.J."/>
            <person name="Silva A."/>
            <person name="Fiore M.F."/>
            <person name="Schneider M.P.C."/>
        </authorList>
    </citation>
    <scope>NUCLEOTIDE SEQUENCE [LARGE SCALE GENOMIC DNA]</scope>
    <source>
        <strain evidence="4">CENA21</strain>
    </source>
</reference>
<dbReference type="PATRIC" id="fig|224013.5.peg.2766"/>
<evidence type="ECO:0000256" key="1">
    <source>
        <dbReference type="SAM" id="Phobius"/>
    </source>
</evidence>
<feature type="transmembrane region" description="Helical" evidence="1">
    <location>
        <begin position="29"/>
        <end position="47"/>
    </location>
</feature>
<keyword evidence="1" id="KW-0472">Membrane</keyword>
<dbReference type="InterPro" id="IPR025588">
    <property type="entry name" value="YcxB-like_C"/>
</dbReference>
<feature type="transmembrane region" description="Helical" evidence="1">
    <location>
        <begin position="53"/>
        <end position="72"/>
    </location>
</feature>
<dbReference type="Pfam" id="PF14317">
    <property type="entry name" value="YcxB"/>
    <property type="match status" value="1"/>
</dbReference>
<keyword evidence="1" id="KW-1133">Transmembrane helix</keyword>
<keyword evidence="4" id="KW-1185">Reference proteome</keyword>
<accession>A0A0M4T1X6</accession>
<feature type="domain" description="YcxB-like C-terminal" evidence="2">
    <location>
        <begin position="90"/>
        <end position="152"/>
    </location>
</feature>
<dbReference type="RefSeq" id="WP_062292252.1">
    <property type="nucleotide sequence ID" value="NZ_CP012036.1"/>
</dbReference>
<dbReference type="STRING" id="224013.ACX27_11450"/>
<organism evidence="3 4">
    <name type="scientific">Nostoc piscinale CENA21</name>
    <dbReference type="NCBI Taxonomy" id="224013"/>
    <lineage>
        <taxon>Bacteria</taxon>
        <taxon>Bacillati</taxon>
        <taxon>Cyanobacteriota</taxon>
        <taxon>Cyanophyceae</taxon>
        <taxon>Nostocales</taxon>
        <taxon>Nostocaceae</taxon>
        <taxon>Nostoc</taxon>
    </lineage>
</organism>
<dbReference type="KEGG" id="npz:ACX27_11450"/>
<proteinExistence type="predicted"/>
<protein>
    <recommendedName>
        <fullName evidence="2">YcxB-like C-terminal domain-containing protein</fullName>
    </recommendedName>
</protein>
<sequence>MYIKTKTFQITPKELGALLTFFYYRRMKFIFILLAILLIINIVFSVLQNRFDWWLIYFVGLGAYFVSLPLFFQPQKRNSTLEFQNRYCEIDENFFAVFYEDGSIVKINYSHFIQVVKKADYYFLYMTKVQFYYLPVAAFESEKDIHRFDLFLQSRQLMKLW</sequence>
<name>A0A0M4T1X6_9NOSO</name>
<reference evidence="3 4" key="2">
    <citation type="journal article" date="2016" name="Genome Announc.">
        <title>Draft Genome Sequence of the N2-Fixing Cyanobacterium Nostoc piscinale CENA21, Isolated from the Brazilian Amazon Floodplain.</title>
        <authorList>
            <person name="Leao T."/>
            <person name="Guimaraes P.I."/>
            <person name="de Melo A.G."/>
            <person name="Ramos R.T."/>
            <person name="Leao P.N."/>
            <person name="Silva A."/>
            <person name="Fiore M.F."/>
            <person name="Schneider M.P."/>
        </authorList>
    </citation>
    <scope>NUCLEOTIDE SEQUENCE [LARGE SCALE GENOMIC DNA]</scope>
    <source>
        <strain evidence="3 4">CENA21</strain>
    </source>
</reference>
<evidence type="ECO:0000313" key="3">
    <source>
        <dbReference type="EMBL" id="ALF53320.1"/>
    </source>
</evidence>
<evidence type="ECO:0000259" key="2">
    <source>
        <dbReference type="Pfam" id="PF14317"/>
    </source>
</evidence>
<dbReference type="OrthoDB" id="485421at2"/>
<dbReference type="Proteomes" id="UP000062645">
    <property type="component" value="Chromosome"/>
</dbReference>
<keyword evidence="1" id="KW-0812">Transmembrane</keyword>